<proteinExistence type="predicted"/>
<evidence type="ECO:0000313" key="2">
    <source>
        <dbReference type="Proteomes" id="UP000185207"/>
    </source>
</evidence>
<dbReference type="RefSeq" id="WP_175565912.1">
    <property type="nucleotide sequence ID" value="NZ_FSRK01000002.1"/>
</dbReference>
<accession>A0A1N6IQF8</accession>
<dbReference type="NCBIfam" id="NF047798">
    <property type="entry name" value="leader_Chryseo"/>
    <property type="match status" value="1"/>
</dbReference>
<protein>
    <recommendedName>
        <fullName evidence="3">Bacteriocin</fullName>
    </recommendedName>
</protein>
<evidence type="ECO:0008006" key="3">
    <source>
        <dbReference type="Google" id="ProtNLM"/>
    </source>
</evidence>
<name>A0A1N6IQF8_9FLAO</name>
<gene>
    <name evidence="1" type="ORF">SAMN05444409_2887</name>
</gene>
<dbReference type="InterPro" id="IPR058074">
    <property type="entry name" value="Bacteriocin-like"/>
</dbReference>
<dbReference type="EMBL" id="FSRK01000002">
    <property type="protein sequence ID" value="SIO34194.1"/>
    <property type="molecule type" value="Genomic_DNA"/>
</dbReference>
<reference evidence="2" key="1">
    <citation type="submission" date="2016-11" db="EMBL/GenBank/DDBJ databases">
        <authorList>
            <person name="Varghese N."/>
            <person name="Submissions S."/>
        </authorList>
    </citation>
    <scope>NUCLEOTIDE SEQUENCE [LARGE SCALE GENOMIC DNA]</scope>
    <source>
        <strain evidence="2">DSM 27623</strain>
    </source>
</reference>
<evidence type="ECO:0000313" key="1">
    <source>
        <dbReference type="EMBL" id="SIO34194.1"/>
    </source>
</evidence>
<dbReference type="STRING" id="1416779.SAMN05444409_2887"/>
<dbReference type="AlphaFoldDB" id="A0A1N6IQF8"/>
<dbReference type="Proteomes" id="UP000185207">
    <property type="component" value="Unassembled WGS sequence"/>
</dbReference>
<keyword evidence="2" id="KW-1185">Reference proteome</keyword>
<sequence>MKNLKKLSRVDLKTLAGGITGRKWKCCVVGGGCSGTQTGDFSVCNKNGGIVVYA</sequence>
<organism evidence="1 2">
    <name type="scientific">Epilithonimonas zeae</name>
    <dbReference type="NCBI Taxonomy" id="1416779"/>
    <lineage>
        <taxon>Bacteria</taxon>
        <taxon>Pseudomonadati</taxon>
        <taxon>Bacteroidota</taxon>
        <taxon>Flavobacteriia</taxon>
        <taxon>Flavobacteriales</taxon>
        <taxon>Weeksellaceae</taxon>
        <taxon>Chryseobacterium group</taxon>
        <taxon>Epilithonimonas</taxon>
    </lineage>
</organism>